<keyword evidence="3" id="KW-0812">Transmembrane</keyword>
<protein>
    <recommendedName>
        <fullName evidence="4">Xylanolytic transcriptional activator regulatory domain-containing protein</fullName>
    </recommendedName>
</protein>
<evidence type="ECO:0000256" key="3">
    <source>
        <dbReference type="SAM" id="Phobius"/>
    </source>
</evidence>
<dbReference type="EMBL" id="MDYP01000025">
    <property type="protein sequence ID" value="OQE05338.1"/>
    <property type="molecule type" value="Genomic_DNA"/>
</dbReference>
<feature type="transmembrane region" description="Helical" evidence="3">
    <location>
        <begin position="284"/>
        <end position="303"/>
    </location>
</feature>
<keyword evidence="3" id="KW-0472">Membrane</keyword>
<dbReference type="PANTHER" id="PTHR34391">
    <property type="entry name" value="UPF0658 GOLGI APPARATUS MEMBRANE PROTEIN C1952.10C-RELATED"/>
    <property type="match status" value="1"/>
</dbReference>
<name>A0A1V6RUS8_9EURO</name>
<dbReference type="GO" id="GO:0008270">
    <property type="term" value="F:zinc ion binding"/>
    <property type="evidence" value="ECO:0007669"/>
    <property type="project" value="InterPro"/>
</dbReference>
<dbReference type="PANTHER" id="PTHR34391:SF1">
    <property type="entry name" value="UPF0658 GOLGI APPARATUS MEMBRANE PROTEIN C1952.10C-RELATED"/>
    <property type="match status" value="1"/>
</dbReference>
<dbReference type="InterPro" id="IPR007219">
    <property type="entry name" value="XnlR_reg_dom"/>
</dbReference>
<dbReference type="SMART" id="SM00906">
    <property type="entry name" value="Fungal_trans"/>
    <property type="match status" value="1"/>
</dbReference>
<reference evidence="6" key="1">
    <citation type="journal article" date="2017" name="Nat. Microbiol.">
        <title>Global analysis of biosynthetic gene clusters reveals vast potential of secondary metabolite production in Penicillium species.</title>
        <authorList>
            <person name="Nielsen J.C."/>
            <person name="Grijseels S."/>
            <person name="Prigent S."/>
            <person name="Ji B."/>
            <person name="Dainat J."/>
            <person name="Nielsen K.F."/>
            <person name="Frisvad J.C."/>
            <person name="Workman M."/>
            <person name="Nielsen J."/>
        </authorList>
    </citation>
    <scope>NUCLEOTIDE SEQUENCE [LARGE SCALE GENOMIC DNA]</scope>
    <source>
        <strain evidence="6">IBT 29486</strain>
    </source>
</reference>
<keyword evidence="3" id="KW-1133">Transmembrane helix</keyword>
<keyword evidence="6" id="KW-1185">Reference proteome</keyword>
<feature type="transmembrane region" description="Helical" evidence="3">
    <location>
        <begin position="58"/>
        <end position="81"/>
    </location>
</feature>
<feature type="compositionally biased region" description="Polar residues" evidence="2">
    <location>
        <begin position="462"/>
        <end position="477"/>
    </location>
</feature>
<feature type="domain" description="Xylanolytic transcriptional activator regulatory" evidence="4">
    <location>
        <begin position="644"/>
        <end position="718"/>
    </location>
</feature>
<feature type="region of interest" description="Disordered" evidence="2">
    <location>
        <begin position="410"/>
        <end position="432"/>
    </location>
</feature>
<dbReference type="CDD" id="cd12148">
    <property type="entry name" value="fungal_TF_MHR"/>
    <property type="match status" value="1"/>
</dbReference>
<organism evidence="5 6">
    <name type="scientific">Penicillium vulpinum</name>
    <dbReference type="NCBI Taxonomy" id="29845"/>
    <lineage>
        <taxon>Eukaryota</taxon>
        <taxon>Fungi</taxon>
        <taxon>Dikarya</taxon>
        <taxon>Ascomycota</taxon>
        <taxon>Pezizomycotina</taxon>
        <taxon>Eurotiomycetes</taxon>
        <taxon>Eurotiomycetidae</taxon>
        <taxon>Eurotiales</taxon>
        <taxon>Aspergillaceae</taxon>
        <taxon>Penicillium</taxon>
    </lineage>
</organism>
<evidence type="ECO:0000256" key="2">
    <source>
        <dbReference type="SAM" id="MobiDB-lite"/>
    </source>
</evidence>
<sequence>MTQSELFQTTRYEYNDSYTSKVKEPEIYTYPMPHSPVMSEHHKAPNHSRPLLYVPNTLWTRLFAITVVIETILTVAIESWILMSLWDDLDDNEKADGPMRFQSFLGLYIFALLYELALSYDALRRKNTIQLVGLCICNLGLLTFGILQIQEIKDTIASLTHQVPDERLQSLYDIEIILVPVFLAVGTVCMSFFTWKLRAEFSWSIYKNISADLQMKRRYFTYQVYIALLKFDFFFVFGSQLQMLLVVFQAEDLDFILNAALIPITIATLVLSAQFCKREKTKSLILMMFFMLIIMGCFGLTLHRIHSPTESTDFSSVRVSLTLFAVVSLLLMLITNINCVMCILNFNKGLKNHVNPPKRRKTVYTVDLANSPPAPQQDPRKEQWRKHVQSNIRHLLTLFTAAIGVMRKKSNAREKSHARNAELQATNPNADMRPEIANYGYFEQLLKDSQELHDQRRRLKQESCSNRQGQSSGPQQVNQDIATANTEPLLQSNILGEKPWFQSNDASVVPLYISEATCAAFATHVQWPSLVSAQLLVKTALGHIIPSFHLALKKDTLDMLHGVYQRGDFDNPTIQCKYFALFAIAQVFSTPHDLSDTSSVPGLAYFAKAWSLIQIIPERPSMIHIESLLLIAFFCQFLNRFHSAYLLIGNALRLGLSIGLNYNIPLAQNLHPVAREHRIRIWWTIYVLDRFWGSKSGFPVQIHDEDIHVDPPSISASEIYPDQFLDGAYQVAAIELARIIGNTTGEIYCRKISAETFLHREQRLLTQLKEWVRSIPEHLRLSADRPNSKHTVQMHLQFNFCVILAIRPVLLHVLTLRIKDQTNKSMDSIPSILVTLSEACIHAARHSLALCVNEWTGGSLAIFGYSFPAYLFSAALILMISSLLPLGDPSDLTSAETATEILKNLSLSDSLASRDLYERMQRVRQCLHDSPLYSTSTLSRRALDNIANMLPTTEGSDSESLRPHRSSNNLQSPMGPLEDLGPPLFESNVPYLTTEMALHQPTMLDFLTQSHVDIGLLDPMEMFNDFDLAFSMSAS</sequence>
<feature type="transmembrane region" description="Helical" evidence="3">
    <location>
        <begin position="323"/>
        <end position="346"/>
    </location>
</feature>
<dbReference type="AlphaFoldDB" id="A0A1V6RUS8"/>
<evidence type="ECO:0000259" key="4">
    <source>
        <dbReference type="SMART" id="SM00906"/>
    </source>
</evidence>
<dbReference type="InterPro" id="IPR040410">
    <property type="entry name" value="UPF0658_Golgi"/>
</dbReference>
<feature type="region of interest" description="Disordered" evidence="2">
    <location>
        <begin position="950"/>
        <end position="982"/>
    </location>
</feature>
<dbReference type="GO" id="GO:0003677">
    <property type="term" value="F:DNA binding"/>
    <property type="evidence" value="ECO:0007669"/>
    <property type="project" value="InterPro"/>
</dbReference>
<dbReference type="GO" id="GO:0006351">
    <property type="term" value="P:DNA-templated transcription"/>
    <property type="evidence" value="ECO:0007669"/>
    <property type="project" value="InterPro"/>
</dbReference>
<evidence type="ECO:0000313" key="6">
    <source>
        <dbReference type="Proteomes" id="UP000191518"/>
    </source>
</evidence>
<feature type="transmembrane region" description="Helical" evidence="3">
    <location>
        <begin position="224"/>
        <end position="249"/>
    </location>
</feature>
<evidence type="ECO:0000256" key="1">
    <source>
        <dbReference type="ARBA" id="ARBA00023242"/>
    </source>
</evidence>
<feature type="transmembrane region" description="Helical" evidence="3">
    <location>
        <begin position="131"/>
        <end position="150"/>
    </location>
</feature>
<dbReference type="Proteomes" id="UP000191518">
    <property type="component" value="Unassembled WGS sequence"/>
</dbReference>
<evidence type="ECO:0000313" key="5">
    <source>
        <dbReference type="EMBL" id="OQE05338.1"/>
    </source>
</evidence>
<gene>
    <name evidence="5" type="ORF">PENVUL_c025G07070</name>
</gene>
<feature type="transmembrane region" description="Helical" evidence="3">
    <location>
        <begin position="101"/>
        <end position="119"/>
    </location>
</feature>
<feature type="transmembrane region" description="Helical" evidence="3">
    <location>
        <begin position="862"/>
        <end position="884"/>
    </location>
</feature>
<comment type="caution">
    <text evidence="5">The sequence shown here is derived from an EMBL/GenBank/DDBJ whole genome shotgun (WGS) entry which is preliminary data.</text>
</comment>
<dbReference type="Pfam" id="PF04082">
    <property type="entry name" value="Fungal_trans"/>
    <property type="match status" value="1"/>
</dbReference>
<feature type="region of interest" description="Disordered" evidence="2">
    <location>
        <begin position="366"/>
        <end position="385"/>
    </location>
</feature>
<feature type="compositionally biased region" description="Basic and acidic residues" evidence="2">
    <location>
        <begin position="411"/>
        <end position="420"/>
    </location>
</feature>
<dbReference type="GO" id="GO:0005794">
    <property type="term" value="C:Golgi apparatus"/>
    <property type="evidence" value="ECO:0007669"/>
    <property type="project" value="TreeGrafter"/>
</dbReference>
<keyword evidence="1" id="KW-0539">Nucleus</keyword>
<feature type="transmembrane region" description="Helical" evidence="3">
    <location>
        <begin position="170"/>
        <end position="195"/>
    </location>
</feature>
<accession>A0A1V6RUS8</accession>
<feature type="transmembrane region" description="Helical" evidence="3">
    <location>
        <begin position="255"/>
        <end position="272"/>
    </location>
</feature>
<proteinExistence type="predicted"/>
<feature type="region of interest" description="Disordered" evidence="2">
    <location>
        <begin position="454"/>
        <end position="477"/>
    </location>
</feature>